<dbReference type="Pfam" id="PF03553">
    <property type="entry name" value="Na_H_antiporter"/>
    <property type="match status" value="1"/>
</dbReference>
<feature type="transmembrane region" description="Helical" evidence="9">
    <location>
        <begin position="235"/>
        <end position="255"/>
    </location>
</feature>
<proteinExistence type="inferred from homology"/>
<evidence type="ECO:0000256" key="9">
    <source>
        <dbReference type="SAM" id="Phobius"/>
    </source>
</evidence>
<evidence type="ECO:0000256" key="7">
    <source>
        <dbReference type="ARBA" id="ARBA00023136"/>
    </source>
</evidence>
<feature type="transmembrane region" description="Helical" evidence="9">
    <location>
        <begin position="7"/>
        <end position="29"/>
    </location>
</feature>
<feature type="transmembrane region" description="Helical" evidence="9">
    <location>
        <begin position="139"/>
        <end position="165"/>
    </location>
</feature>
<evidence type="ECO:0000256" key="1">
    <source>
        <dbReference type="ARBA" id="ARBA00004651"/>
    </source>
</evidence>
<evidence type="ECO:0000313" key="11">
    <source>
        <dbReference type="EMBL" id="MFC6036359.1"/>
    </source>
</evidence>
<keyword evidence="7 9" id="KW-0472">Membrane</keyword>
<dbReference type="EMBL" id="JBHPON010000002">
    <property type="protein sequence ID" value="MFC6036359.1"/>
    <property type="molecule type" value="Genomic_DNA"/>
</dbReference>
<evidence type="ECO:0000256" key="2">
    <source>
        <dbReference type="ARBA" id="ARBA00022448"/>
    </source>
</evidence>
<dbReference type="InterPro" id="IPR018461">
    <property type="entry name" value="Na/H_Antiport_NhaC-like_C"/>
</dbReference>
<comment type="similarity">
    <text evidence="8">Belongs to the NhaC Na(+)/H(+) (TC 2.A.35) antiporter family.</text>
</comment>
<dbReference type="RefSeq" id="WP_379882413.1">
    <property type="nucleotide sequence ID" value="NZ_JBHPON010000002.1"/>
</dbReference>
<sequence length="487" mass="50453">MTKDVPFAIALIPAFVLIGFMGMAVWLFGDASAGGPAQIVLLVAAGAANIIGLAYGMKWSALEEAVVHSVSRAVPASLILLAVGALIGTWMMSGTAPAMIYYGLGLISPQWFYPAAAVICACVSVSIGSSWTTAGTVGLALVGAATIMGLSPEITAGAVVGGSYFGDKLSPLSDSTNLAAAVVGVNLFDHVRHMLTTTIPSLIIATIIFAGFSLTQGGEAAPVDAIAQTRETLKAAYDLGPLTMLPLAAVFILAIRKFPPYPTIAIGALLGGLVAVIRQPEIVRVFADPAGELPYAAAMVKGVWQALSTGFQSSLGVAELDRLLTRGGMASMMTIIWMVIAALSFAASMEATGLLERLTAPLINRIRGVGSLVSATVFSAIAMNIFSATQYMAIIIPGRIYLKEYQKRGLAPVNLSRTVEDAGTMTSALVPWTTCGVFMAGALGVPTLDYLPFAFVNLLNPALAIVYGFFGIALVRQKETAPEGAAA</sequence>
<evidence type="ECO:0000256" key="6">
    <source>
        <dbReference type="ARBA" id="ARBA00022989"/>
    </source>
</evidence>
<keyword evidence="2" id="KW-0813">Transport</keyword>
<feature type="domain" description="Na+/H+ antiporter NhaC-like C-terminal" evidence="10">
    <location>
        <begin position="163"/>
        <end position="472"/>
    </location>
</feature>
<evidence type="ECO:0000256" key="5">
    <source>
        <dbReference type="ARBA" id="ARBA00022692"/>
    </source>
</evidence>
<name>A0ABW1KWN7_9PROT</name>
<feature type="transmembrane region" description="Helical" evidence="9">
    <location>
        <begin position="261"/>
        <end position="277"/>
    </location>
</feature>
<evidence type="ECO:0000259" key="10">
    <source>
        <dbReference type="Pfam" id="PF03553"/>
    </source>
</evidence>
<feature type="transmembrane region" description="Helical" evidence="9">
    <location>
        <begin position="110"/>
        <end position="127"/>
    </location>
</feature>
<feature type="transmembrane region" description="Helical" evidence="9">
    <location>
        <begin position="35"/>
        <end position="57"/>
    </location>
</feature>
<keyword evidence="5 9" id="KW-0812">Transmembrane</keyword>
<feature type="transmembrane region" description="Helical" evidence="9">
    <location>
        <begin position="194"/>
        <end position="214"/>
    </location>
</feature>
<gene>
    <name evidence="11" type="primary">nhaC</name>
    <name evidence="11" type="ORF">ACFMB1_12460</name>
</gene>
<reference evidence="11 12" key="1">
    <citation type="submission" date="2024-09" db="EMBL/GenBank/DDBJ databases">
        <authorList>
            <person name="Zhang Z.-H."/>
        </authorList>
    </citation>
    <scope>NUCLEOTIDE SEQUENCE [LARGE SCALE GENOMIC DNA]</scope>
    <source>
        <strain evidence="11 12">HHTR114</strain>
    </source>
</reference>
<dbReference type="NCBIfam" id="TIGR00931">
    <property type="entry name" value="antiport_nhaC"/>
    <property type="match status" value="1"/>
</dbReference>
<keyword evidence="4" id="KW-1003">Cell membrane</keyword>
<dbReference type="PANTHER" id="PTHR33451:SF3">
    <property type="entry name" value="MALATE-2H(+)_NA(+)-LACTATE ANTIPORTER"/>
    <property type="match status" value="1"/>
</dbReference>
<feature type="transmembrane region" description="Helical" evidence="9">
    <location>
        <begin position="422"/>
        <end position="444"/>
    </location>
</feature>
<dbReference type="InterPro" id="IPR052180">
    <property type="entry name" value="NhaC_Na-H+_Antiporter"/>
</dbReference>
<accession>A0ABW1KWN7</accession>
<evidence type="ECO:0000256" key="8">
    <source>
        <dbReference type="ARBA" id="ARBA00038435"/>
    </source>
</evidence>
<feature type="transmembrane region" description="Helical" evidence="9">
    <location>
        <begin position="369"/>
        <end position="402"/>
    </location>
</feature>
<dbReference type="Proteomes" id="UP001596116">
    <property type="component" value="Unassembled WGS sequence"/>
</dbReference>
<keyword evidence="6 9" id="KW-1133">Transmembrane helix</keyword>
<keyword evidence="12" id="KW-1185">Reference proteome</keyword>
<evidence type="ECO:0000256" key="3">
    <source>
        <dbReference type="ARBA" id="ARBA00022449"/>
    </source>
</evidence>
<organism evidence="11 12">
    <name type="scientific">Hyphococcus aureus</name>
    <dbReference type="NCBI Taxonomy" id="2666033"/>
    <lineage>
        <taxon>Bacteria</taxon>
        <taxon>Pseudomonadati</taxon>
        <taxon>Pseudomonadota</taxon>
        <taxon>Alphaproteobacteria</taxon>
        <taxon>Parvularculales</taxon>
        <taxon>Parvularculaceae</taxon>
        <taxon>Hyphococcus</taxon>
    </lineage>
</organism>
<protein>
    <submittedName>
        <fullName evidence="11">Na+/H+ antiporter NhaC</fullName>
    </submittedName>
</protein>
<dbReference type="PANTHER" id="PTHR33451">
    <property type="entry name" value="MALATE-2H(+)/NA(+)-LACTATE ANTIPORTER"/>
    <property type="match status" value="1"/>
</dbReference>
<evidence type="ECO:0000313" key="12">
    <source>
        <dbReference type="Proteomes" id="UP001596116"/>
    </source>
</evidence>
<dbReference type="InterPro" id="IPR004770">
    <property type="entry name" value="Na/H_antiport_NhaC"/>
</dbReference>
<feature type="transmembrane region" description="Helical" evidence="9">
    <location>
        <begin position="330"/>
        <end position="349"/>
    </location>
</feature>
<comment type="caution">
    <text evidence="11">The sequence shown here is derived from an EMBL/GenBank/DDBJ whole genome shotgun (WGS) entry which is preliminary data.</text>
</comment>
<evidence type="ECO:0000256" key="4">
    <source>
        <dbReference type="ARBA" id="ARBA00022475"/>
    </source>
</evidence>
<keyword evidence="3" id="KW-0050">Antiport</keyword>
<feature type="transmembrane region" description="Helical" evidence="9">
    <location>
        <begin position="78"/>
        <end position="104"/>
    </location>
</feature>
<feature type="transmembrane region" description="Helical" evidence="9">
    <location>
        <begin position="450"/>
        <end position="475"/>
    </location>
</feature>
<comment type="subcellular location">
    <subcellularLocation>
        <location evidence="1">Cell membrane</location>
        <topology evidence="1">Multi-pass membrane protein</topology>
    </subcellularLocation>
</comment>